<evidence type="ECO:0000313" key="2">
    <source>
        <dbReference type="Proteomes" id="UP001203338"/>
    </source>
</evidence>
<comment type="caution">
    <text evidence="1">The sequence shown here is derived from an EMBL/GenBank/DDBJ whole genome shotgun (WGS) entry which is preliminary data.</text>
</comment>
<proteinExistence type="predicted"/>
<keyword evidence="2" id="KW-1185">Reference proteome</keyword>
<evidence type="ECO:0000313" key="1">
    <source>
        <dbReference type="EMBL" id="MCL6270009.1"/>
    </source>
</evidence>
<gene>
    <name evidence="1" type="ORF">M3P05_08675</name>
</gene>
<dbReference type="Proteomes" id="UP001203338">
    <property type="component" value="Unassembled WGS sequence"/>
</dbReference>
<protein>
    <submittedName>
        <fullName evidence="1">Uncharacterized protein</fullName>
    </submittedName>
</protein>
<reference evidence="1 2" key="1">
    <citation type="submission" date="2022-05" db="EMBL/GenBank/DDBJ databases">
        <authorList>
            <person name="Park J.-S."/>
        </authorList>
    </citation>
    <scope>NUCLEOTIDE SEQUENCE [LARGE SCALE GENOMIC DNA]</scope>
    <source>
        <strain evidence="1 2">2012CJ34-2</strain>
    </source>
</reference>
<dbReference type="RefSeq" id="WP_249699149.1">
    <property type="nucleotide sequence ID" value="NZ_JAMFLX010000009.1"/>
</dbReference>
<organism evidence="1 2">
    <name type="scientific">Parendozoicomonas callyspongiae</name>
    <dbReference type="NCBI Taxonomy" id="2942213"/>
    <lineage>
        <taxon>Bacteria</taxon>
        <taxon>Pseudomonadati</taxon>
        <taxon>Pseudomonadota</taxon>
        <taxon>Gammaproteobacteria</taxon>
        <taxon>Oceanospirillales</taxon>
        <taxon>Endozoicomonadaceae</taxon>
        <taxon>Parendozoicomonas</taxon>
    </lineage>
</organism>
<name>A0ABT0PF66_9GAMM</name>
<accession>A0ABT0PF66</accession>
<dbReference type="EMBL" id="JAMFLX010000009">
    <property type="protein sequence ID" value="MCL6270009.1"/>
    <property type="molecule type" value="Genomic_DNA"/>
</dbReference>
<sequence length="582" mass="66280">MTSDNKWIATVNLRPSHPIKDVPQKFSIHHAKDEGSAHITCQGQKRGCLVEVPENCNLALQIPSTHKPSCTIQNKEPLEVEALSRHVNACDPSPEHLLSQRLIHVKHDHNYCQFPSASRYPDSQTVAQHSDTGFASPPVQKAIRLEPSIPCLETDPKVTLHHIQAPDEGGIQRKRKTRRDADQDFKIKLQTAIEQSLLPCWSQQTHISKSERDTLIDSFIYYCAARERARLQKLSSVVPQALSHSRFECPIISGSNPQHFCNVHREDDRESIGILNFMRQHPSYKTYLTSKTMMDMEFSNFILTLVICRIFNSENTLRNLGFISPERLNSIYQDYQSNPEKYKKHPAYQLNVTYGKAGLDMGQFIFELIPAAIRLFPGLSSRLQRPMRIETLSQELNTCLKQALPFWYQKQPNGVAVHKFKPPRATLNPSGLSKRDLGIYEFKMQDGKILRKKQGSQTSFTDTRTTAETFNYQFNFSQAFADAATLCPNLVDPKSGMIPGPGTKQALSHLRDKSRSKPDMQEELKTLYAEIKSQWPDVLGPFNIITLEHSLCEWTRWLANTLSCRKLSKPYKPRASLSAVPQ</sequence>